<evidence type="ECO:0000313" key="10">
    <source>
        <dbReference type="Proteomes" id="UP000095746"/>
    </source>
</evidence>
<reference evidence="7 10" key="1">
    <citation type="submission" date="2015-09" db="EMBL/GenBank/DDBJ databases">
        <authorList>
            <consortium name="Pathogen Informatics"/>
        </authorList>
    </citation>
    <scope>NUCLEOTIDE SEQUENCE [LARGE SCALE GENOMIC DNA]</scope>
    <source>
        <strain evidence="7 10">2789STDY5608854</strain>
    </source>
</reference>
<evidence type="ECO:0000256" key="5">
    <source>
        <dbReference type="ARBA" id="ARBA00023136"/>
    </source>
</evidence>
<reference evidence="9 11" key="2">
    <citation type="journal article" date="2019" name="Nat. Med.">
        <title>A library of human gut bacterial isolates paired with longitudinal multiomics data enables mechanistic microbiome research.</title>
        <authorList>
            <person name="Poyet M."/>
            <person name="Groussin M."/>
            <person name="Gibbons S.M."/>
            <person name="Avila-Pacheco J."/>
            <person name="Jiang X."/>
            <person name="Kearney S.M."/>
            <person name="Perrotta A.R."/>
            <person name="Berdy B."/>
            <person name="Zhao S."/>
            <person name="Lieberman T.D."/>
            <person name="Swanson P.K."/>
            <person name="Smith M."/>
            <person name="Roesemann S."/>
            <person name="Alexander J.E."/>
            <person name="Rich S.A."/>
            <person name="Livny J."/>
            <person name="Vlamakis H."/>
            <person name="Clish C."/>
            <person name="Bullock K."/>
            <person name="Deik A."/>
            <person name="Scott J."/>
            <person name="Pierce K.A."/>
            <person name="Xavier R.J."/>
            <person name="Alm E.J."/>
        </authorList>
    </citation>
    <scope>NUCLEOTIDE SEQUENCE [LARGE SCALE GENOMIC DNA]</scope>
    <source>
        <strain evidence="9 11">BIOML-A5</strain>
    </source>
</reference>
<name>A0A174EPS3_FLAPL</name>
<dbReference type="AlphaFoldDB" id="A0A174EPS3"/>
<protein>
    <submittedName>
        <fullName evidence="8">Energy-coupling factor transporter transmembrane component T</fullName>
    </submittedName>
    <submittedName>
        <fullName evidence="7">Energy-coupling factor transporter transmembrane protein EcfT</fullName>
    </submittedName>
</protein>
<keyword evidence="5 6" id="KW-0472">Membrane</keyword>
<comment type="subcellular location">
    <subcellularLocation>
        <location evidence="1">Membrane</location>
        <topology evidence="1">Multi-pass membrane protein</topology>
    </subcellularLocation>
</comment>
<dbReference type="Proteomes" id="UP000095746">
    <property type="component" value="Unassembled WGS sequence"/>
</dbReference>
<evidence type="ECO:0000313" key="7">
    <source>
        <dbReference type="EMBL" id="CUO38479.1"/>
    </source>
</evidence>
<feature type="transmembrane region" description="Helical" evidence="6">
    <location>
        <begin position="225"/>
        <end position="247"/>
    </location>
</feature>
<dbReference type="Pfam" id="PF02361">
    <property type="entry name" value="CbiQ"/>
    <property type="match status" value="1"/>
</dbReference>
<feature type="transmembrane region" description="Helical" evidence="6">
    <location>
        <begin position="94"/>
        <end position="118"/>
    </location>
</feature>
<sequence length="252" mass="27736">MSSASYPIVTGSKKGIQLDPRTKLLLLLTITTLMFSTSNEGIMNLVKPLLSLVPFILILSERRFQTAAKYLILYAACFALERVALIWASGLPSFVLLAVTSIMTRFAPGIMMGAYLIASTSVSEFIGAMERMHLTEKIVIPLSVIFRFFPTVSEEYQAIRDAMKMRGIRFGGKNPFLMVEYRLVPLIVSVVKIGDELSAAALTRGLGAPGRRTNLCRIGFHAQDLMAALFCVACFALFLLQPQIAFWGGVRG</sequence>
<evidence type="ECO:0000313" key="9">
    <source>
        <dbReference type="EMBL" id="MSB49592.1"/>
    </source>
</evidence>
<keyword evidence="4 6" id="KW-1133">Transmembrane helix</keyword>
<evidence type="ECO:0000313" key="8">
    <source>
        <dbReference type="EMBL" id="MDB7904995.1"/>
    </source>
</evidence>
<organism evidence="7 10">
    <name type="scientific">Flavonifractor plautii</name>
    <name type="common">Fusobacterium plautii</name>
    <dbReference type="NCBI Taxonomy" id="292800"/>
    <lineage>
        <taxon>Bacteria</taxon>
        <taxon>Bacillati</taxon>
        <taxon>Bacillota</taxon>
        <taxon>Clostridia</taxon>
        <taxon>Eubacteriales</taxon>
        <taxon>Oscillospiraceae</taxon>
        <taxon>Flavonifractor</taxon>
    </lineage>
</organism>
<evidence type="ECO:0000256" key="1">
    <source>
        <dbReference type="ARBA" id="ARBA00004141"/>
    </source>
</evidence>
<accession>A0A174EPS3</accession>
<dbReference type="EMBL" id="CYZT01000082">
    <property type="protein sequence ID" value="CUO38479.1"/>
    <property type="molecule type" value="Genomic_DNA"/>
</dbReference>
<evidence type="ECO:0000256" key="6">
    <source>
        <dbReference type="SAM" id="Phobius"/>
    </source>
</evidence>
<evidence type="ECO:0000256" key="4">
    <source>
        <dbReference type="ARBA" id="ARBA00022989"/>
    </source>
</evidence>
<evidence type="ECO:0000256" key="3">
    <source>
        <dbReference type="ARBA" id="ARBA00022692"/>
    </source>
</evidence>
<keyword evidence="2" id="KW-1003">Cell membrane</keyword>
<gene>
    <name evidence="7" type="primary">ecfT_2</name>
    <name evidence="7" type="ORF">ERS852411_01450</name>
    <name evidence="9" type="ORF">GKE90_12955</name>
    <name evidence="8" type="ORF">PND83_03300</name>
</gene>
<evidence type="ECO:0000256" key="2">
    <source>
        <dbReference type="ARBA" id="ARBA00022475"/>
    </source>
</evidence>
<dbReference type="PANTHER" id="PTHR34857:SF2">
    <property type="entry name" value="SLL0384 PROTEIN"/>
    <property type="match status" value="1"/>
</dbReference>
<dbReference type="CDD" id="cd16914">
    <property type="entry name" value="EcfT"/>
    <property type="match status" value="1"/>
</dbReference>
<reference evidence="8" key="3">
    <citation type="submission" date="2023-01" db="EMBL/GenBank/DDBJ databases">
        <title>Human gut microbiome strain richness.</title>
        <authorList>
            <person name="Chen-Liaw A."/>
        </authorList>
    </citation>
    <scope>NUCLEOTIDE SEQUENCE</scope>
    <source>
        <strain evidence="8">2225st1_A6_2225SCRN_200828</strain>
    </source>
</reference>
<proteinExistence type="predicted"/>
<dbReference type="GeneID" id="89522058"/>
<dbReference type="EMBL" id="WKPO01000018">
    <property type="protein sequence ID" value="MSB49592.1"/>
    <property type="molecule type" value="Genomic_DNA"/>
</dbReference>
<dbReference type="InterPro" id="IPR051611">
    <property type="entry name" value="ECF_transporter_component"/>
</dbReference>
<dbReference type="EMBL" id="JAQLWO010000002">
    <property type="protein sequence ID" value="MDB7904995.1"/>
    <property type="molecule type" value="Genomic_DNA"/>
</dbReference>
<dbReference type="Proteomes" id="UP001211006">
    <property type="component" value="Unassembled WGS sequence"/>
</dbReference>
<feature type="transmembrane region" description="Helical" evidence="6">
    <location>
        <begin position="71"/>
        <end position="88"/>
    </location>
</feature>
<dbReference type="Proteomes" id="UP000429811">
    <property type="component" value="Unassembled WGS sequence"/>
</dbReference>
<evidence type="ECO:0000313" key="11">
    <source>
        <dbReference type="Proteomes" id="UP000429811"/>
    </source>
</evidence>
<dbReference type="PANTHER" id="PTHR34857">
    <property type="entry name" value="SLL0384 PROTEIN"/>
    <property type="match status" value="1"/>
</dbReference>
<dbReference type="RefSeq" id="WP_009259392.1">
    <property type="nucleotide sequence ID" value="NZ_BAABXT010000001.1"/>
</dbReference>
<keyword evidence="3 6" id="KW-0812">Transmembrane</keyword>
<dbReference type="GO" id="GO:0005886">
    <property type="term" value="C:plasma membrane"/>
    <property type="evidence" value="ECO:0007669"/>
    <property type="project" value="UniProtKB-ARBA"/>
</dbReference>
<dbReference type="InterPro" id="IPR003339">
    <property type="entry name" value="ABC/ECF_trnsptr_transmembrane"/>
</dbReference>